<protein>
    <submittedName>
        <fullName evidence="1">Uncharacterized protein</fullName>
    </submittedName>
</protein>
<dbReference type="AlphaFoldDB" id="A0A6P1Z955"/>
<dbReference type="Proteomes" id="UP000434052">
    <property type="component" value="Unassembled WGS sequence"/>
</dbReference>
<proteinExistence type="predicted"/>
<comment type="caution">
    <text evidence="1">The sequence shown here is derived from an EMBL/GenBank/DDBJ whole genome shotgun (WGS) entry which is preliminary data.</text>
</comment>
<feature type="non-terminal residue" evidence="1">
    <location>
        <position position="95"/>
    </location>
</feature>
<accession>A0A6P1Z955</accession>
<reference evidence="1 2" key="1">
    <citation type="submission" date="2018-06" db="EMBL/GenBank/DDBJ databases">
        <title>Complete genome of Desulfovibrio marinus P48SEP.</title>
        <authorList>
            <person name="Crispim J.S."/>
            <person name="Vidigal P.M.P."/>
            <person name="Silva L.C.F."/>
            <person name="Araujo L.C."/>
            <person name="Laguardia C.N."/>
            <person name="Dias R.S."/>
            <person name="Sousa M.P."/>
            <person name="Paula S.O."/>
            <person name="Silva C."/>
        </authorList>
    </citation>
    <scope>NUCLEOTIDE SEQUENCE [LARGE SCALE GENOMIC DNA]</scope>
    <source>
        <strain evidence="1 2">P48SEP</strain>
    </source>
</reference>
<evidence type="ECO:0000313" key="1">
    <source>
        <dbReference type="EMBL" id="TVM27279.1"/>
    </source>
</evidence>
<evidence type="ECO:0000313" key="2">
    <source>
        <dbReference type="Proteomes" id="UP000434052"/>
    </source>
</evidence>
<name>A0A6P1Z955_9BACT</name>
<sequence length="95" mass="10381">MDRDEAAGVAAAAAAGRDSDVVRLREPHDFSHFSLVFGRNHAFGLCAFFRVGVIGVGDHVLRGEGAAVLAKEVFEFMDEFLVQPACSNMKLWVDR</sequence>
<gene>
    <name evidence="1" type="ORF">DQK91_22700</name>
</gene>
<dbReference type="EMBL" id="QMIF01000189">
    <property type="protein sequence ID" value="TVM27279.1"/>
    <property type="molecule type" value="Genomic_DNA"/>
</dbReference>
<organism evidence="1 2">
    <name type="scientific">Oceanidesulfovibrio marinus</name>
    <dbReference type="NCBI Taxonomy" id="370038"/>
    <lineage>
        <taxon>Bacteria</taxon>
        <taxon>Pseudomonadati</taxon>
        <taxon>Thermodesulfobacteriota</taxon>
        <taxon>Desulfovibrionia</taxon>
        <taxon>Desulfovibrionales</taxon>
        <taxon>Desulfovibrionaceae</taxon>
        <taxon>Oceanidesulfovibrio</taxon>
    </lineage>
</organism>